<reference evidence="1 2" key="1">
    <citation type="submission" date="2020-08" db="EMBL/GenBank/DDBJ databases">
        <title>Sequencing the genomes of 1000 actinobacteria strains.</title>
        <authorList>
            <person name="Klenk H.-P."/>
        </authorList>
    </citation>
    <scope>NUCLEOTIDE SEQUENCE [LARGE SCALE GENOMIC DNA]</scope>
    <source>
        <strain evidence="1 2">DSM 9581</strain>
    </source>
</reference>
<name>A0A7W8SFZ8_9CELL</name>
<gene>
    <name evidence="1" type="ORF">HNR08_003049</name>
</gene>
<dbReference type="Gene3D" id="6.10.250.660">
    <property type="match status" value="1"/>
</dbReference>
<evidence type="ECO:0000313" key="2">
    <source>
        <dbReference type="Proteomes" id="UP000564629"/>
    </source>
</evidence>
<proteinExistence type="predicted"/>
<dbReference type="NCBIfam" id="TIGR03543">
    <property type="entry name" value="divI1A_rptt_fam"/>
    <property type="match status" value="1"/>
</dbReference>
<dbReference type="InterPro" id="IPR019932">
    <property type="entry name" value="CHP03543"/>
</dbReference>
<protein>
    <submittedName>
        <fullName evidence="1">DivIVA domain-containing protein</fullName>
    </submittedName>
</protein>
<dbReference type="InterPro" id="IPR019933">
    <property type="entry name" value="DivIVA_domain"/>
</dbReference>
<dbReference type="AlphaFoldDB" id="A0A7W8SFZ8"/>
<dbReference type="EMBL" id="JACHDN010000001">
    <property type="protein sequence ID" value="MBB5474313.1"/>
    <property type="molecule type" value="Genomic_DNA"/>
</dbReference>
<dbReference type="Proteomes" id="UP000564629">
    <property type="component" value="Unassembled WGS sequence"/>
</dbReference>
<comment type="caution">
    <text evidence="1">The sequence shown here is derived from an EMBL/GenBank/DDBJ whole genome shotgun (WGS) entry which is preliminary data.</text>
</comment>
<organism evidence="1 2">
    <name type="scientific">Cellulomonas hominis</name>
    <dbReference type="NCBI Taxonomy" id="156981"/>
    <lineage>
        <taxon>Bacteria</taxon>
        <taxon>Bacillati</taxon>
        <taxon>Actinomycetota</taxon>
        <taxon>Actinomycetes</taxon>
        <taxon>Micrococcales</taxon>
        <taxon>Cellulomonadaceae</taxon>
        <taxon>Cellulomonas</taxon>
    </lineage>
</organism>
<sequence length="185" mass="20416">MSGGAMFRKVTGMRTGYHPEEVDDFFTHARTVYEQGPAGALSSRDVRTVAFDLVRHGYSTTAVDAALDRLEAAFVARSRADYIAENGRQAWLETLADQARTLYGRLTRPDGERFAPPKGRQPGYAVEDVDALCHRLVDYFDKNTPLTAQEIRSAVFARAKGARAYAEAPVDAFLERAVDVLLAAE</sequence>
<dbReference type="RefSeq" id="WP_146834936.1">
    <property type="nucleotide sequence ID" value="NZ_BJVQ01000010.1"/>
</dbReference>
<dbReference type="OrthoDB" id="3480096at2"/>
<accession>A0A7W8SFZ8</accession>
<dbReference type="NCBIfam" id="TIGR03544">
    <property type="entry name" value="DivI1A_domain"/>
    <property type="match status" value="2"/>
</dbReference>
<evidence type="ECO:0000313" key="1">
    <source>
        <dbReference type="EMBL" id="MBB5474313.1"/>
    </source>
</evidence>